<comment type="caution">
    <text evidence="2">The sequence shown here is derived from an EMBL/GenBank/DDBJ whole genome shotgun (WGS) entry which is preliminary data.</text>
</comment>
<keyword evidence="1" id="KW-0472">Membrane</keyword>
<reference evidence="2 3" key="1">
    <citation type="submission" date="2020-10" db="EMBL/GenBank/DDBJ databases">
        <title>The genome sequence of Flavobacterium aquaticum 1Y8A.</title>
        <authorList>
            <person name="Liu Y."/>
        </authorList>
    </citation>
    <scope>NUCLEOTIDE SEQUENCE [LARGE SCALE GENOMIC DNA]</scope>
    <source>
        <strain evidence="2 3">1Y8A</strain>
    </source>
</reference>
<dbReference type="Proteomes" id="UP000656274">
    <property type="component" value="Unassembled WGS sequence"/>
</dbReference>
<feature type="transmembrane region" description="Helical" evidence="1">
    <location>
        <begin position="63"/>
        <end position="81"/>
    </location>
</feature>
<proteinExistence type="predicted"/>
<keyword evidence="1" id="KW-1133">Transmembrane helix</keyword>
<accession>A0ABR9WST9</accession>
<feature type="transmembrane region" description="Helical" evidence="1">
    <location>
        <begin position="33"/>
        <end position="51"/>
    </location>
</feature>
<evidence type="ECO:0000256" key="1">
    <source>
        <dbReference type="SAM" id="Phobius"/>
    </source>
</evidence>
<keyword evidence="1" id="KW-0812">Transmembrane</keyword>
<keyword evidence="3" id="KW-1185">Reference proteome</keyword>
<gene>
    <name evidence="2" type="ORF">IM755_02610</name>
</gene>
<protein>
    <submittedName>
        <fullName evidence="2">Uncharacterized protein</fullName>
    </submittedName>
</protein>
<organism evidence="2 3">
    <name type="scientific">Flavobacterium proteolyticum</name>
    <dbReference type="NCBI Taxonomy" id="2911683"/>
    <lineage>
        <taxon>Bacteria</taxon>
        <taxon>Pseudomonadati</taxon>
        <taxon>Bacteroidota</taxon>
        <taxon>Flavobacteriia</taxon>
        <taxon>Flavobacteriales</taxon>
        <taxon>Flavobacteriaceae</taxon>
        <taxon>Flavobacterium</taxon>
    </lineage>
</organism>
<name>A0ABR9WST9_9FLAO</name>
<evidence type="ECO:0000313" key="2">
    <source>
        <dbReference type="EMBL" id="MBE9575589.1"/>
    </source>
</evidence>
<sequence>MKKEKLKILPFLLLLFYYGITKLFKDLSFEKKMAMLLPIILISIIIYSIQYKKNPSENKKTKFYILLFFIIVSTLITWFGYNAIE</sequence>
<dbReference type="RefSeq" id="WP_194093487.1">
    <property type="nucleotide sequence ID" value="NZ_JADFTZ010000001.1"/>
</dbReference>
<evidence type="ECO:0000313" key="3">
    <source>
        <dbReference type="Proteomes" id="UP000656274"/>
    </source>
</evidence>
<dbReference type="EMBL" id="JADFTZ010000001">
    <property type="protein sequence ID" value="MBE9575589.1"/>
    <property type="molecule type" value="Genomic_DNA"/>
</dbReference>